<dbReference type="EC" id="2.1.1.-" evidence="8"/>
<protein>
    <recommendedName>
        <fullName evidence="8">Methyltransferase</fullName>
        <ecNumber evidence="8">2.1.1.-</ecNumber>
    </recommendedName>
</protein>
<dbReference type="EMBL" id="JBHRTS010000002">
    <property type="protein sequence ID" value="MFC3193217.1"/>
    <property type="molecule type" value="Genomic_DNA"/>
</dbReference>
<dbReference type="SUPFAM" id="SSF53335">
    <property type="entry name" value="S-adenosyl-L-methionine-dependent methyltransferases"/>
    <property type="match status" value="1"/>
</dbReference>
<keyword evidence="5" id="KW-0680">Restriction system</keyword>
<evidence type="ECO:0000259" key="10">
    <source>
        <dbReference type="Pfam" id="PF01555"/>
    </source>
</evidence>
<proteinExistence type="inferred from homology"/>
<keyword evidence="2" id="KW-0489">Methyltransferase</keyword>
<dbReference type="InterPro" id="IPR002941">
    <property type="entry name" value="DNA_methylase_N4/N6"/>
</dbReference>
<name>A0ABV7J7V1_9GAMM</name>
<dbReference type="Gene3D" id="3.40.50.150">
    <property type="entry name" value="Vaccinia Virus protein VP39"/>
    <property type="match status" value="1"/>
</dbReference>
<comment type="catalytic activity">
    <reaction evidence="7">
        <text>a 2'-deoxycytidine in DNA + S-adenosyl-L-methionine = an N(4)-methyl-2'-deoxycytidine in DNA + S-adenosyl-L-homocysteine + H(+)</text>
        <dbReference type="Rhea" id="RHEA:16857"/>
        <dbReference type="Rhea" id="RHEA-COMP:11369"/>
        <dbReference type="Rhea" id="RHEA-COMP:13674"/>
        <dbReference type="ChEBI" id="CHEBI:15378"/>
        <dbReference type="ChEBI" id="CHEBI:57856"/>
        <dbReference type="ChEBI" id="CHEBI:59789"/>
        <dbReference type="ChEBI" id="CHEBI:85452"/>
        <dbReference type="ChEBI" id="CHEBI:137933"/>
        <dbReference type="EC" id="2.1.1.113"/>
    </reaction>
</comment>
<evidence type="ECO:0000256" key="1">
    <source>
        <dbReference type="ARBA" id="ARBA00010203"/>
    </source>
</evidence>
<dbReference type="Pfam" id="PF01555">
    <property type="entry name" value="N6_N4_Mtase"/>
    <property type="match status" value="1"/>
</dbReference>
<dbReference type="PRINTS" id="PR00508">
    <property type="entry name" value="S21N4MTFRASE"/>
</dbReference>
<dbReference type="InterPro" id="IPR017985">
    <property type="entry name" value="MeTrfase_CN4_CS"/>
</dbReference>
<evidence type="ECO:0000256" key="3">
    <source>
        <dbReference type="ARBA" id="ARBA00022679"/>
    </source>
</evidence>
<dbReference type="Proteomes" id="UP001595533">
    <property type="component" value="Unassembled WGS sequence"/>
</dbReference>
<evidence type="ECO:0000256" key="4">
    <source>
        <dbReference type="ARBA" id="ARBA00022691"/>
    </source>
</evidence>
<evidence type="ECO:0000313" key="12">
    <source>
        <dbReference type="Proteomes" id="UP001595533"/>
    </source>
</evidence>
<keyword evidence="3" id="KW-0808">Transferase</keyword>
<evidence type="ECO:0000256" key="8">
    <source>
        <dbReference type="RuleBase" id="RU362026"/>
    </source>
</evidence>
<evidence type="ECO:0000256" key="5">
    <source>
        <dbReference type="ARBA" id="ARBA00022747"/>
    </source>
</evidence>
<evidence type="ECO:0000256" key="9">
    <source>
        <dbReference type="SAM" id="MobiDB-lite"/>
    </source>
</evidence>
<keyword evidence="12" id="KW-1185">Reference proteome</keyword>
<organism evidence="11 12">
    <name type="scientific">Marinicella sediminis</name>
    <dbReference type="NCBI Taxonomy" id="1792834"/>
    <lineage>
        <taxon>Bacteria</taxon>
        <taxon>Pseudomonadati</taxon>
        <taxon>Pseudomonadota</taxon>
        <taxon>Gammaproteobacteria</taxon>
        <taxon>Lysobacterales</taxon>
        <taxon>Marinicellaceae</taxon>
        <taxon>Marinicella</taxon>
    </lineage>
</organism>
<dbReference type="InterPro" id="IPR029063">
    <property type="entry name" value="SAM-dependent_MTases_sf"/>
</dbReference>
<dbReference type="PANTHER" id="PTHR13370:SF3">
    <property type="entry name" value="TRNA (GUANINE(10)-N2)-METHYLTRANSFERASE HOMOLOG"/>
    <property type="match status" value="1"/>
</dbReference>
<dbReference type="PROSITE" id="PS00093">
    <property type="entry name" value="N4_MTASE"/>
    <property type="match status" value="1"/>
</dbReference>
<evidence type="ECO:0000256" key="6">
    <source>
        <dbReference type="ARBA" id="ARBA00023125"/>
    </source>
</evidence>
<comment type="caution">
    <text evidence="11">The sequence shown here is derived from an EMBL/GenBank/DDBJ whole genome shotgun (WGS) entry which is preliminary data.</text>
</comment>
<evidence type="ECO:0000256" key="7">
    <source>
        <dbReference type="ARBA" id="ARBA00049120"/>
    </source>
</evidence>
<comment type="similarity">
    <text evidence="1">Belongs to the N(4)/N(6)-methyltransferase family. N(4) subfamily.</text>
</comment>
<accession>A0ABV7J7V1</accession>
<dbReference type="PANTHER" id="PTHR13370">
    <property type="entry name" value="RNA METHYLASE-RELATED"/>
    <property type="match status" value="1"/>
</dbReference>
<reference evidence="12" key="1">
    <citation type="journal article" date="2019" name="Int. J. Syst. Evol. Microbiol.">
        <title>The Global Catalogue of Microorganisms (GCM) 10K type strain sequencing project: providing services to taxonomists for standard genome sequencing and annotation.</title>
        <authorList>
            <consortium name="The Broad Institute Genomics Platform"/>
            <consortium name="The Broad Institute Genome Sequencing Center for Infectious Disease"/>
            <person name="Wu L."/>
            <person name="Ma J."/>
        </authorList>
    </citation>
    <scope>NUCLEOTIDE SEQUENCE [LARGE SCALE GENOMIC DNA]</scope>
    <source>
        <strain evidence="12">KCTC 42953</strain>
    </source>
</reference>
<keyword evidence="4" id="KW-0949">S-adenosyl-L-methionine</keyword>
<dbReference type="RefSeq" id="WP_077409900.1">
    <property type="nucleotide sequence ID" value="NZ_JBHRTS010000002.1"/>
</dbReference>
<gene>
    <name evidence="11" type="ORF">ACFODZ_03070</name>
</gene>
<keyword evidence="6" id="KW-0238">DNA-binding</keyword>
<feature type="region of interest" description="Disordered" evidence="9">
    <location>
        <begin position="103"/>
        <end position="128"/>
    </location>
</feature>
<sequence>MKSIKINPNPKIKINLDDSLILEGDAIQSIKALPKKSISCVITSPPYWGLRDYGIEGQIGLEKTLPSFIQELVTVFGELKRVLKDDGTLWINIGDGYTSGNRRYRASDKKNPARAMSVRPDTPEGLKPKDLQGIPWRLAFALQDDGWYLRSDIVWNKPNAMPESVKDRPTRSHEYLFMFTKSEKYLYNQDSVKEKGANGKLRNKRTVWNVNTQGFPGAHFATFPTKLIEPCILASSNPGDYILDPFFGSGTVGLAGIQLNRKFVGIELNPEYVSIALNRLLSATEKKIQNK</sequence>
<dbReference type="InterPro" id="IPR001091">
    <property type="entry name" value="RM_Methyltransferase"/>
</dbReference>
<feature type="domain" description="DNA methylase N-4/N-6" evidence="10">
    <location>
        <begin position="38"/>
        <end position="276"/>
    </location>
</feature>
<evidence type="ECO:0000313" key="11">
    <source>
        <dbReference type="EMBL" id="MFC3193217.1"/>
    </source>
</evidence>
<evidence type="ECO:0000256" key="2">
    <source>
        <dbReference type="ARBA" id="ARBA00022603"/>
    </source>
</evidence>